<evidence type="ECO:0000256" key="7">
    <source>
        <dbReference type="ARBA" id="ARBA00022729"/>
    </source>
</evidence>
<comment type="similarity">
    <text evidence="3">Belongs to the peptidase S1C family.</text>
</comment>
<keyword evidence="9" id="KW-0574">Periplasm</keyword>
<keyword evidence="11" id="KW-0720">Serine protease</keyword>
<dbReference type="Pfam" id="PF13365">
    <property type="entry name" value="Trypsin_2"/>
    <property type="match status" value="1"/>
</dbReference>
<keyword evidence="16" id="KW-1185">Reference proteome</keyword>
<dbReference type="InterPro" id="IPR009003">
    <property type="entry name" value="Peptidase_S1_PA"/>
</dbReference>
<evidence type="ECO:0000256" key="6">
    <source>
        <dbReference type="ARBA" id="ARBA00022670"/>
    </source>
</evidence>
<dbReference type="PANTHER" id="PTHR22939">
    <property type="entry name" value="SERINE PROTEASE FAMILY S1C HTRA-RELATED"/>
    <property type="match status" value="1"/>
</dbReference>
<keyword evidence="12" id="KW-0346">Stress response</keyword>
<dbReference type="InterPro" id="IPR001940">
    <property type="entry name" value="Peptidase_S1C"/>
</dbReference>
<dbReference type="PROSITE" id="PS50106">
    <property type="entry name" value="PDZ"/>
    <property type="match status" value="2"/>
</dbReference>
<dbReference type="PRINTS" id="PR00834">
    <property type="entry name" value="PROTEASES2C"/>
</dbReference>
<dbReference type="Proteomes" id="UP001596086">
    <property type="component" value="Unassembled WGS sequence"/>
</dbReference>
<dbReference type="Pfam" id="PF17820">
    <property type="entry name" value="PDZ_6"/>
    <property type="match status" value="1"/>
</dbReference>
<evidence type="ECO:0000256" key="1">
    <source>
        <dbReference type="ARBA" id="ARBA00001772"/>
    </source>
</evidence>
<name>A0ABW0RVB5_9BURK</name>
<sequence length="508" mass="52659">MANEGAVTAITAKRLTLALCAAGVIGGAVGAVAVNHNNATAAAEAAALAAQAPAPVAAAPAPVAGNPVGTNLPDFTKIVSHNGPAVVNVRVVGSHKVAQRQMPQFDEDDPFFEFFRRFQPQQPRGGNGGNRELVFGAGSGFIVSPDGVILTNAHVVRDADEVTVKLQDRREYRAKVLGSDPKTDVAVLKIDAKNLPVVPIGNTRNLQVGEWVLAIGSPYGLESSVTAGVVSAKGRNIDTNGVQFIQTDVAVNPGNSGGPLFNTRGEVVGINSQIYSQTGGYQGLSFAIPIDVAVRIKDQIVSTGKVQHAKLGIGLQDVGQDFADSFKLDSPDGALVRNVERGSSADKAGLKSGDVIRKVNGQPIISGGDLSAIVSVARPGDKVQLDVWRDGRAVQLNATLANANDKPEASDRDNLAGLDKGAKLGLALRALDPLERRQSGIMSGLLVEDAGGPAQVAGVQPGDVLLSVNGKPVTSVEQVRDVVGKSSKSVALLIQRGDEKIFIPVRIG</sequence>
<evidence type="ECO:0000313" key="15">
    <source>
        <dbReference type="EMBL" id="MFC5548102.1"/>
    </source>
</evidence>
<dbReference type="RefSeq" id="WP_379768497.1">
    <property type="nucleotide sequence ID" value="NZ_JBHSMZ010000004.1"/>
</dbReference>
<keyword evidence="10 15" id="KW-0378">Hydrolase</keyword>
<evidence type="ECO:0000256" key="2">
    <source>
        <dbReference type="ARBA" id="ARBA00004418"/>
    </source>
</evidence>
<dbReference type="Pfam" id="PF13180">
    <property type="entry name" value="PDZ_2"/>
    <property type="match status" value="1"/>
</dbReference>
<accession>A0ABW0RVB5</accession>
<dbReference type="EC" id="3.4.21.107" evidence="4"/>
<evidence type="ECO:0000256" key="13">
    <source>
        <dbReference type="ARBA" id="ARBA00032850"/>
    </source>
</evidence>
<comment type="subcellular location">
    <subcellularLocation>
        <location evidence="2">Periplasm</location>
    </subcellularLocation>
</comment>
<dbReference type="Gene3D" id="2.30.42.10">
    <property type="match status" value="2"/>
</dbReference>
<protein>
    <recommendedName>
        <fullName evidence="5">Probable periplasmic serine endoprotease DegP-like</fullName>
        <ecNumber evidence="4">3.4.21.107</ecNumber>
    </recommendedName>
    <alternativeName>
        <fullName evidence="13">Protease Do</fullName>
    </alternativeName>
</protein>
<evidence type="ECO:0000256" key="8">
    <source>
        <dbReference type="ARBA" id="ARBA00022737"/>
    </source>
</evidence>
<reference evidence="16" key="1">
    <citation type="journal article" date="2019" name="Int. J. Syst. Evol. Microbiol.">
        <title>The Global Catalogue of Microorganisms (GCM) 10K type strain sequencing project: providing services to taxonomists for standard genome sequencing and annotation.</title>
        <authorList>
            <consortium name="The Broad Institute Genomics Platform"/>
            <consortium name="The Broad Institute Genome Sequencing Center for Infectious Disease"/>
            <person name="Wu L."/>
            <person name="Ma J."/>
        </authorList>
    </citation>
    <scope>NUCLEOTIDE SEQUENCE [LARGE SCALE GENOMIC DNA]</scope>
    <source>
        <strain evidence="16">CGMCC 4.5798</strain>
    </source>
</reference>
<organism evidence="15 16">
    <name type="scientific">Massilia aerilata</name>
    <dbReference type="NCBI Taxonomy" id="453817"/>
    <lineage>
        <taxon>Bacteria</taxon>
        <taxon>Pseudomonadati</taxon>
        <taxon>Pseudomonadota</taxon>
        <taxon>Betaproteobacteria</taxon>
        <taxon>Burkholderiales</taxon>
        <taxon>Oxalobacteraceae</taxon>
        <taxon>Telluria group</taxon>
        <taxon>Massilia</taxon>
    </lineage>
</organism>
<dbReference type="NCBIfam" id="TIGR02037">
    <property type="entry name" value="degP_htrA_DO"/>
    <property type="match status" value="1"/>
</dbReference>
<gene>
    <name evidence="15" type="ORF">ACFPO9_06200</name>
</gene>
<dbReference type="InterPro" id="IPR041489">
    <property type="entry name" value="PDZ_6"/>
</dbReference>
<evidence type="ECO:0000256" key="12">
    <source>
        <dbReference type="ARBA" id="ARBA00023016"/>
    </source>
</evidence>
<keyword evidence="6" id="KW-0645">Protease</keyword>
<dbReference type="SMART" id="SM00228">
    <property type="entry name" value="PDZ"/>
    <property type="match status" value="2"/>
</dbReference>
<keyword evidence="7" id="KW-0732">Signal</keyword>
<dbReference type="GO" id="GO:0016787">
    <property type="term" value="F:hydrolase activity"/>
    <property type="evidence" value="ECO:0007669"/>
    <property type="project" value="UniProtKB-KW"/>
</dbReference>
<evidence type="ECO:0000256" key="4">
    <source>
        <dbReference type="ARBA" id="ARBA00013035"/>
    </source>
</evidence>
<evidence type="ECO:0000256" key="11">
    <source>
        <dbReference type="ARBA" id="ARBA00022825"/>
    </source>
</evidence>
<keyword evidence="8" id="KW-0677">Repeat</keyword>
<evidence type="ECO:0000256" key="10">
    <source>
        <dbReference type="ARBA" id="ARBA00022801"/>
    </source>
</evidence>
<evidence type="ECO:0000256" key="9">
    <source>
        <dbReference type="ARBA" id="ARBA00022764"/>
    </source>
</evidence>
<evidence type="ECO:0000256" key="5">
    <source>
        <dbReference type="ARBA" id="ARBA00013958"/>
    </source>
</evidence>
<dbReference type="InterPro" id="IPR001478">
    <property type="entry name" value="PDZ"/>
</dbReference>
<comment type="catalytic activity">
    <reaction evidence="1">
        <text>Acts on substrates that are at least partially unfolded. The cleavage site P1 residue is normally between a pair of hydrophobic residues, such as Val-|-Val.</text>
        <dbReference type="EC" id="3.4.21.107"/>
    </reaction>
</comment>
<dbReference type="PANTHER" id="PTHR22939:SF130">
    <property type="entry name" value="PERIPLASMIC SERINE ENDOPROTEASE DEGP-LIKE-RELATED"/>
    <property type="match status" value="1"/>
</dbReference>
<feature type="domain" description="PDZ" evidence="14">
    <location>
        <begin position="300"/>
        <end position="391"/>
    </location>
</feature>
<dbReference type="SUPFAM" id="SSF50494">
    <property type="entry name" value="Trypsin-like serine proteases"/>
    <property type="match status" value="1"/>
</dbReference>
<comment type="caution">
    <text evidence="15">The sequence shown here is derived from an EMBL/GenBank/DDBJ whole genome shotgun (WGS) entry which is preliminary data.</text>
</comment>
<dbReference type="EMBL" id="JBHSMZ010000004">
    <property type="protein sequence ID" value="MFC5548102.1"/>
    <property type="molecule type" value="Genomic_DNA"/>
</dbReference>
<dbReference type="InterPro" id="IPR036034">
    <property type="entry name" value="PDZ_sf"/>
</dbReference>
<dbReference type="Gene3D" id="2.40.10.120">
    <property type="match status" value="1"/>
</dbReference>
<dbReference type="InterPro" id="IPR011782">
    <property type="entry name" value="Pept_S1C_Do"/>
</dbReference>
<proteinExistence type="inferred from homology"/>
<dbReference type="SUPFAM" id="SSF50156">
    <property type="entry name" value="PDZ domain-like"/>
    <property type="match status" value="2"/>
</dbReference>
<feature type="domain" description="PDZ" evidence="14">
    <location>
        <begin position="419"/>
        <end position="498"/>
    </location>
</feature>
<evidence type="ECO:0000256" key="3">
    <source>
        <dbReference type="ARBA" id="ARBA00010541"/>
    </source>
</evidence>
<evidence type="ECO:0000259" key="14">
    <source>
        <dbReference type="PROSITE" id="PS50106"/>
    </source>
</evidence>
<evidence type="ECO:0000313" key="16">
    <source>
        <dbReference type="Proteomes" id="UP001596086"/>
    </source>
</evidence>